<sequence length="229" mass="25573">MDGNKDNENKYPRSLAQRTAESRSRYFRAIVFFVDLLLTQRRGPGVNGGGEDSNAHCYENAILVIVLRIQAVEHQGKPPWLPNGMSAKGCNTSETVASTCILQHWLANAIGTRVNYYATMPQRQHGTTPCATTRHYAPLRHTLSHVFEQSIAPSGTSQLHPPRRLPLVQVAIFESEAQQQILQDSCSDAWAVDGDMNFGFVVFANIVDLLGFRKLGTFSIQRSRWDISD</sequence>
<proteinExistence type="predicted"/>
<gene>
    <name evidence="1" type="ORF">OOU_Y34scaffold00716g2</name>
</gene>
<dbReference type="Proteomes" id="UP000011086">
    <property type="component" value="Unassembled WGS sequence"/>
</dbReference>
<organism evidence="1">
    <name type="scientific">Pyricularia oryzae (strain Y34)</name>
    <name type="common">Rice blast fungus</name>
    <name type="synonym">Magnaporthe oryzae</name>
    <dbReference type="NCBI Taxonomy" id="1143189"/>
    <lineage>
        <taxon>Eukaryota</taxon>
        <taxon>Fungi</taxon>
        <taxon>Dikarya</taxon>
        <taxon>Ascomycota</taxon>
        <taxon>Pezizomycotina</taxon>
        <taxon>Sordariomycetes</taxon>
        <taxon>Sordariomycetidae</taxon>
        <taxon>Magnaporthales</taxon>
        <taxon>Pyriculariaceae</taxon>
        <taxon>Pyricularia</taxon>
    </lineage>
</organism>
<dbReference type="EMBL" id="JH793443">
    <property type="protein sequence ID" value="ELQ35301.1"/>
    <property type="molecule type" value="Genomic_DNA"/>
</dbReference>
<evidence type="ECO:0000313" key="1">
    <source>
        <dbReference type="EMBL" id="ELQ35301.1"/>
    </source>
</evidence>
<dbReference type="AlphaFoldDB" id="A0AA97NS50"/>
<reference evidence="1" key="1">
    <citation type="journal article" date="2012" name="PLoS Genet.">
        <title>Comparative analysis of the genomes of two field isolates of the rice blast fungus Magnaporthe oryzae.</title>
        <authorList>
            <person name="Xue M."/>
            <person name="Yang J."/>
            <person name="Li Z."/>
            <person name="Hu S."/>
            <person name="Yao N."/>
            <person name="Dean R.A."/>
            <person name="Zhao W."/>
            <person name="Shen M."/>
            <person name="Zhang H."/>
            <person name="Li C."/>
            <person name="Liu L."/>
            <person name="Cao L."/>
            <person name="Xu X."/>
            <person name="Xing Y."/>
            <person name="Hsiang T."/>
            <person name="Zhang Z."/>
            <person name="Xu J.R."/>
            <person name="Peng Y.L."/>
        </authorList>
    </citation>
    <scope>NUCLEOTIDE SEQUENCE</scope>
    <source>
        <strain evidence="1">Y34</strain>
    </source>
</reference>
<protein>
    <submittedName>
        <fullName evidence="1">Uncharacterized protein</fullName>
    </submittedName>
</protein>
<name>A0AA97NS50_PYRO3</name>
<accession>A0AA97NS50</accession>